<name>A0A5B9Y3J6_9MOLU</name>
<dbReference type="EMBL" id="CP043026">
    <property type="protein sequence ID" value="QEH61246.1"/>
    <property type="molecule type" value="Genomic_DNA"/>
</dbReference>
<dbReference type="RefSeq" id="WP_166507641.1">
    <property type="nucleotide sequence ID" value="NZ_CP043026.1"/>
</dbReference>
<dbReference type="AlphaFoldDB" id="A0A5B9Y3J6"/>
<evidence type="ECO:0000313" key="2">
    <source>
        <dbReference type="Proteomes" id="UP000323144"/>
    </source>
</evidence>
<gene>
    <name evidence="1" type="ORF">SCHIN_v1c00480</name>
</gene>
<sequence>MKLVWGISLLKRKAFTTLPQIKSYIRSGLFEEKKKNEKYDFDLKKIKRLLYIKMLSELKFRHENIKLILTDLCEKAINDALIYYFDIEKNDRLNFYKNIDLFLNNDEALNIYNTTTFKFLSNSSFAPVLLTRLFISKKNWYEDEKSKCFLKANRKAIYSAFINFNVTKIECVLELIKVHFIELRNFLKERGYVKWIDFLAFIYWLITEPRYIKEMKRFTKINVAKDIFDLALSFIIEETNKEY</sequence>
<keyword evidence="2" id="KW-1185">Reference proteome</keyword>
<dbReference type="KEGG" id="schi:SCHIN_v1c00480"/>
<reference evidence="1 2" key="1">
    <citation type="submission" date="2019-08" db="EMBL/GenBank/DDBJ databases">
        <title>Complete genome sequence of Spiroplasma chinense CCH (DSM 19755).</title>
        <authorList>
            <person name="Shen H.-Y."/>
            <person name="Lin Y.-C."/>
            <person name="Chou L."/>
            <person name="Kuo C.-H."/>
        </authorList>
    </citation>
    <scope>NUCLEOTIDE SEQUENCE [LARGE SCALE GENOMIC DNA]</scope>
    <source>
        <strain evidence="1 2">CCH</strain>
    </source>
</reference>
<organism evidence="1 2">
    <name type="scientific">Spiroplasma chinense</name>
    <dbReference type="NCBI Taxonomy" id="216932"/>
    <lineage>
        <taxon>Bacteria</taxon>
        <taxon>Bacillati</taxon>
        <taxon>Mycoplasmatota</taxon>
        <taxon>Mollicutes</taxon>
        <taxon>Entomoplasmatales</taxon>
        <taxon>Spiroplasmataceae</taxon>
        <taxon>Spiroplasma</taxon>
    </lineage>
</organism>
<protein>
    <submittedName>
        <fullName evidence="1">Uncharacterized protein</fullName>
    </submittedName>
</protein>
<proteinExistence type="predicted"/>
<accession>A0A5B9Y3J6</accession>
<evidence type="ECO:0000313" key="1">
    <source>
        <dbReference type="EMBL" id="QEH61246.1"/>
    </source>
</evidence>
<dbReference type="Proteomes" id="UP000323144">
    <property type="component" value="Chromosome"/>
</dbReference>